<keyword evidence="14" id="KW-1185">Reference proteome</keyword>
<dbReference type="InterPro" id="IPR004827">
    <property type="entry name" value="bZIP"/>
</dbReference>
<proteinExistence type="inferred from homology"/>
<reference evidence="14" key="1">
    <citation type="submission" date="2016-06" db="EMBL/GenBank/DDBJ databases">
        <title>De novo assembly and RNA-Seq shows season-dependent expression and editing in black bear kidneys.</title>
        <authorList>
            <person name="Korstanje R."/>
            <person name="Srivastava A."/>
            <person name="Sarsani V.K."/>
            <person name="Sheehan S.M."/>
            <person name="Seger R.L."/>
            <person name="Barter M.E."/>
            <person name="Lindqvist C."/>
            <person name="Brody L.C."/>
            <person name="Mullikin J.C."/>
        </authorList>
    </citation>
    <scope>NUCLEOTIDE SEQUENCE [LARGE SCALE GENOMIC DNA]</scope>
</reference>
<protein>
    <recommendedName>
        <fullName evidence="9">Nuclear factor erythroid 2-related factor 3</fullName>
    </recommendedName>
    <alternativeName>
        <fullName evidence="10">Nuclear factor, erythroid derived 2, like 3</fullName>
    </alternativeName>
</protein>
<dbReference type="OMA" id="CNLQARK"/>
<dbReference type="SUPFAM" id="SSF57959">
    <property type="entry name" value="Leucine zipper domain"/>
    <property type="match status" value="1"/>
</dbReference>
<evidence type="ECO:0000256" key="6">
    <source>
        <dbReference type="ARBA" id="ARBA00023242"/>
    </source>
</evidence>
<dbReference type="GeneID" id="123789152"/>
<feature type="region of interest" description="Disordered" evidence="11">
    <location>
        <begin position="409"/>
        <end position="441"/>
    </location>
</feature>
<dbReference type="AlphaFoldDB" id="A0A452SM26"/>
<dbReference type="GO" id="GO:0000978">
    <property type="term" value="F:RNA polymerase II cis-regulatory region sequence-specific DNA binding"/>
    <property type="evidence" value="ECO:0007669"/>
    <property type="project" value="InterPro"/>
</dbReference>
<comment type="similarity">
    <text evidence="1">Belongs to the bZIP family. CNC subfamily.</text>
</comment>
<evidence type="ECO:0000256" key="4">
    <source>
        <dbReference type="ARBA" id="ARBA00023159"/>
    </source>
</evidence>
<dbReference type="FunFam" id="1.10.880.10:FF:000003">
    <property type="entry name" value="Nuclear factor, erythroid 2 like 3"/>
    <property type="match status" value="1"/>
</dbReference>
<dbReference type="GO" id="GO:0090575">
    <property type="term" value="C:RNA polymerase II transcription regulator complex"/>
    <property type="evidence" value="ECO:0007669"/>
    <property type="project" value="Ensembl"/>
</dbReference>
<reference evidence="13" key="3">
    <citation type="submission" date="2025-09" db="UniProtKB">
        <authorList>
            <consortium name="Ensembl"/>
        </authorList>
    </citation>
    <scope>IDENTIFICATION</scope>
</reference>
<evidence type="ECO:0000256" key="2">
    <source>
        <dbReference type="ARBA" id="ARBA00023015"/>
    </source>
</evidence>
<dbReference type="KEGG" id="uar:123789152"/>
<feature type="compositionally biased region" description="Polar residues" evidence="11">
    <location>
        <begin position="215"/>
        <end position="226"/>
    </location>
</feature>
<feature type="compositionally biased region" description="Low complexity" evidence="11">
    <location>
        <begin position="415"/>
        <end position="435"/>
    </location>
</feature>
<dbReference type="PROSITE" id="PS50217">
    <property type="entry name" value="BZIP"/>
    <property type="match status" value="1"/>
</dbReference>
<reference evidence="13" key="2">
    <citation type="submission" date="2025-08" db="UniProtKB">
        <authorList>
            <consortium name="Ensembl"/>
        </authorList>
    </citation>
    <scope>IDENTIFICATION</scope>
</reference>
<dbReference type="GO" id="GO:0000981">
    <property type="term" value="F:DNA-binding transcription factor activity, RNA polymerase II-specific"/>
    <property type="evidence" value="ECO:0007669"/>
    <property type="project" value="TreeGrafter"/>
</dbReference>
<dbReference type="CDD" id="cd14720">
    <property type="entry name" value="bZIP_NFE2-like"/>
    <property type="match status" value="1"/>
</dbReference>
<keyword evidence="5" id="KW-0804">Transcription</keyword>
<evidence type="ECO:0000256" key="10">
    <source>
        <dbReference type="ARBA" id="ARBA00082633"/>
    </source>
</evidence>
<organism evidence="13 14">
    <name type="scientific">Ursus americanus</name>
    <name type="common">American black bear</name>
    <name type="synonym">Euarctos americanus</name>
    <dbReference type="NCBI Taxonomy" id="9643"/>
    <lineage>
        <taxon>Eukaryota</taxon>
        <taxon>Metazoa</taxon>
        <taxon>Chordata</taxon>
        <taxon>Craniata</taxon>
        <taxon>Vertebrata</taxon>
        <taxon>Euteleostomi</taxon>
        <taxon>Mammalia</taxon>
        <taxon>Eutheria</taxon>
        <taxon>Laurasiatheria</taxon>
        <taxon>Carnivora</taxon>
        <taxon>Caniformia</taxon>
        <taxon>Ursidae</taxon>
        <taxon>Ursus</taxon>
    </lineage>
</organism>
<feature type="compositionally biased region" description="Low complexity" evidence="11">
    <location>
        <begin position="136"/>
        <end position="168"/>
    </location>
</feature>
<feature type="domain" description="BZIP" evidence="12">
    <location>
        <begin position="574"/>
        <end position="637"/>
    </location>
</feature>
<name>A0A452SM26_URSAM</name>
<evidence type="ECO:0000256" key="1">
    <source>
        <dbReference type="ARBA" id="ARBA00008157"/>
    </source>
</evidence>
<dbReference type="InterPro" id="IPR047167">
    <property type="entry name" value="NFE2-like"/>
</dbReference>
<dbReference type="InterPro" id="IPR008917">
    <property type="entry name" value="TF_DNA-bd_sf"/>
</dbReference>
<evidence type="ECO:0000313" key="13">
    <source>
        <dbReference type="Ensembl" id="ENSUAMP00000033637.1"/>
    </source>
</evidence>
<dbReference type="STRING" id="9643.ENSUAMP00000033637"/>
<dbReference type="Gene3D" id="1.10.880.10">
    <property type="entry name" value="Transcription factor, Skn-1-like, DNA-binding domain"/>
    <property type="match status" value="1"/>
</dbReference>
<comment type="function">
    <text evidence="7">Activates erythroid-specific, globin gene expression.</text>
</comment>
<dbReference type="Pfam" id="PF03131">
    <property type="entry name" value="bZIP_Maf"/>
    <property type="match status" value="1"/>
</dbReference>
<dbReference type="PANTHER" id="PTHR24411">
    <property type="entry name" value="NUCLEAR FACTOR ERYTHROID 2-RELATED FACTOR"/>
    <property type="match status" value="1"/>
</dbReference>
<dbReference type="CTD" id="9603"/>
<evidence type="ECO:0000256" key="5">
    <source>
        <dbReference type="ARBA" id="ARBA00023163"/>
    </source>
</evidence>
<gene>
    <name evidence="13" type="primary">NFE2L3</name>
</gene>
<sequence>MKYLKPWWSDGGGLLHLTILLSLAGLRLDLDLDLYLLLPPPTLLWDELLLAGCPTSSAYALSPFLASGGWGRADQLHPKGREPDPAAEPEGRLLREVRALGVPFIPRTRVDAWLVHSVTAGDADGAHGLLGAAASSAGGVGASVDDSSPAAPGDGGDPRAAASSPLAAGEEEKAPAEPTAQVLDAGGRANQENEVPRERHEAVDHSSQNEENEQRVSAQEKSLQQNENEDKIADKPDWEAEKTTESRNERSLNGTDTAFSLEDLFQMLSSQPENSLEGISLGEIFPGSINDGMNSSTHNVNFSQAISHDVNLHEAMLLCPNTTFRREPVARTSQPQEPFLQLNSPITNPEQTLPGTNLTGLLPLVGNQMRNLTSQDLLHDLDINIFDEINLMSLATEEGFDPMEVSQLFEEPDSDSGLSLNSSRSSTSVTKSNSSHCVCEDGTTGSSSDLQSFSHDLEGAVGGYCPEPDKLCPMDHRSDSGFHGDLAFQHIFHNHTYHLQPSALESTSRSFSRHGKSQKVSQYLNDTDRNLSRDEQRAKALHIPFSVDEIVRMPVDSFNNMLSRHYLTDLQMSLIRDIRRRGKNKVAAQNCRKRKLDIILNLEDDLCNLQAKKEILKRERAQYNKAINTMKQKLHDLYHDVFSRLRDNEGRPVNPNQYVLQCGQDGSVLIVPKELVTSGHKKENRKGKRK</sequence>
<dbReference type="GeneTree" id="ENSGT00950000182892"/>
<feature type="compositionally biased region" description="Basic and acidic residues" evidence="11">
    <location>
        <begin position="194"/>
        <end position="214"/>
    </location>
</feature>
<dbReference type="SMART" id="SM00338">
    <property type="entry name" value="BRLZ"/>
    <property type="match status" value="1"/>
</dbReference>
<keyword evidence="2" id="KW-0805">Transcription regulation</keyword>
<keyword evidence="3" id="KW-0238">DNA-binding</keyword>
<dbReference type="Ensembl" id="ENSUAMT00000037467.1">
    <property type="protein sequence ID" value="ENSUAMP00000033637.1"/>
    <property type="gene ID" value="ENSUAMG00000025627.1"/>
</dbReference>
<keyword evidence="4" id="KW-0010">Activator</keyword>
<comment type="subunit">
    <text evidence="8">Heterodimer with MAFG, MAFK and other small MAF proteins that binds to the MAF recognition elements (MARE).</text>
</comment>
<feature type="compositionally biased region" description="Basic and acidic residues" evidence="11">
    <location>
        <begin position="228"/>
        <end position="250"/>
    </location>
</feature>
<dbReference type="PROSITE" id="PS00036">
    <property type="entry name" value="BZIP_BASIC"/>
    <property type="match status" value="1"/>
</dbReference>
<dbReference type="PANTHER" id="PTHR24411:SF8">
    <property type="entry name" value="NUCLEAR FACTOR ERYTHROID 2-RELATED FACTOR 3"/>
    <property type="match status" value="1"/>
</dbReference>
<evidence type="ECO:0000256" key="3">
    <source>
        <dbReference type="ARBA" id="ARBA00023125"/>
    </source>
</evidence>
<evidence type="ECO:0000256" key="9">
    <source>
        <dbReference type="ARBA" id="ARBA00071257"/>
    </source>
</evidence>
<dbReference type="RefSeq" id="XP_045648952.1">
    <property type="nucleotide sequence ID" value="XM_045792996.1"/>
</dbReference>
<keyword evidence="6" id="KW-0539">Nucleus</keyword>
<accession>A0A452SM26</accession>
<dbReference type="InterPro" id="IPR004826">
    <property type="entry name" value="bZIP_Maf"/>
</dbReference>
<feature type="region of interest" description="Disordered" evidence="11">
    <location>
        <begin position="136"/>
        <end position="255"/>
    </location>
</feature>
<evidence type="ECO:0000259" key="12">
    <source>
        <dbReference type="PROSITE" id="PS50217"/>
    </source>
</evidence>
<evidence type="ECO:0000256" key="8">
    <source>
        <dbReference type="ARBA" id="ARBA00062588"/>
    </source>
</evidence>
<evidence type="ECO:0000313" key="14">
    <source>
        <dbReference type="Proteomes" id="UP000291022"/>
    </source>
</evidence>
<dbReference type="SUPFAM" id="SSF47454">
    <property type="entry name" value="A DNA-binding domain in eukaryotic transcription factors"/>
    <property type="match status" value="1"/>
</dbReference>
<dbReference type="Proteomes" id="UP000291022">
    <property type="component" value="Unassembled WGS sequence"/>
</dbReference>
<evidence type="ECO:0000256" key="11">
    <source>
        <dbReference type="SAM" id="MobiDB-lite"/>
    </source>
</evidence>
<dbReference type="InterPro" id="IPR046347">
    <property type="entry name" value="bZIP_sf"/>
</dbReference>
<evidence type="ECO:0000256" key="7">
    <source>
        <dbReference type="ARBA" id="ARBA00054194"/>
    </source>
</evidence>